<gene>
    <name evidence="1" type="ORF">ANN_06770</name>
</gene>
<dbReference type="EMBL" id="JAJSOF020000011">
    <property type="protein sequence ID" value="KAJ4444971.1"/>
    <property type="molecule type" value="Genomic_DNA"/>
</dbReference>
<name>A0ABQ8TEF4_PERAM</name>
<protein>
    <submittedName>
        <fullName evidence="1">Uncharacterized protein</fullName>
    </submittedName>
</protein>
<reference evidence="1 2" key="1">
    <citation type="journal article" date="2022" name="Allergy">
        <title>Genome assembly and annotation of Periplaneta americana reveal a comprehensive cockroach allergen profile.</title>
        <authorList>
            <person name="Wang L."/>
            <person name="Xiong Q."/>
            <person name="Saelim N."/>
            <person name="Wang L."/>
            <person name="Nong W."/>
            <person name="Wan A.T."/>
            <person name="Shi M."/>
            <person name="Liu X."/>
            <person name="Cao Q."/>
            <person name="Hui J.H.L."/>
            <person name="Sookrung N."/>
            <person name="Leung T.F."/>
            <person name="Tungtrongchitr A."/>
            <person name="Tsui S.K.W."/>
        </authorList>
    </citation>
    <scope>NUCLEOTIDE SEQUENCE [LARGE SCALE GENOMIC DNA]</scope>
    <source>
        <strain evidence="1">PWHHKU_190912</strain>
    </source>
</reference>
<evidence type="ECO:0000313" key="1">
    <source>
        <dbReference type="EMBL" id="KAJ4444971.1"/>
    </source>
</evidence>
<comment type="caution">
    <text evidence="1">The sequence shown here is derived from an EMBL/GenBank/DDBJ whole genome shotgun (WGS) entry which is preliminary data.</text>
</comment>
<sequence>MAVLCEGGNEPASSLKAICKKRHETFPRPKKFKTQSPASKSIKDCYGVMLLECLERGATVKKARYGRR</sequence>
<dbReference type="Proteomes" id="UP001148838">
    <property type="component" value="Unassembled WGS sequence"/>
</dbReference>
<accession>A0ABQ8TEF4</accession>
<organism evidence="1 2">
    <name type="scientific">Periplaneta americana</name>
    <name type="common">American cockroach</name>
    <name type="synonym">Blatta americana</name>
    <dbReference type="NCBI Taxonomy" id="6978"/>
    <lineage>
        <taxon>Eukaryota</taxon>
        <taxon>Metazoa</taxon>
        <taxon>Ecdysozoa</taxon>
        <taxon>Arthropoda</taxon>
        <taxon>Hexapoda</taxon>
        <taxon>Insecta</taxon>
        <taxon>Pterygota</taxon>
        <taxon>Neoptera</taxon>
        <taxon>Polyneoptera</taxon>
        <taxon>Dictyoptera</taxon>
        <taxon>Blattodea</taxon>
        <taxon>Blattoidea</taxon>
        <taxon>Blattidae</taxon>
        <taxon>Blattinae</taxon>
        <taxon>Periplaneta</taxon>
    </lineage>
</organism>
<evidence type="ECO:0000313" key="2">
    <source>
        <dbReference type="Proteomes" id="UP001148838"/>
    </source>
</evidence>
<proteinExistence type="predicted"/>
<keyword evidence="2" id="KW-1185">Reference proteome</keyword>